<accession>A0A3P8AT76</accession>
<evidence type="ECO:0000313" key="2">
    <source>
        <dbReference type="Proteomes" id="UP000050761"/>
    </source>
</evidence>
<evidence type="ECO:0000313" key="3">
    <source>
        <dbReference type="WBParaSite" id="HPBE_0000494301-mRNA-1"/>
    </source>
</evidence>
<gene>
    <name evidence="1" type="ORF">HPBE_LOCUS4944</name>
</gene>
<dbReference type="EMBL" id="UZAH01025385">
    <property type="protein sequence ID" value="VDO62902.1"/>
    <property type="molecule type" value="Genomic_DNA"/>
</dbReference>
<dbReference type="WBParaSite" id="HPBE_0000494301-mRNA-1">
    <property type="protein sequence ID" value="HPBE_0000494301-mRNA-1"/>
    <property type="gene ID" value="HPBE_0000494301"/>
</dbReference>
<organism evidence="2 3">
    <name type="scientific">Heligmosomoides polygyrus</name>
    <name type="common">Parasitic roundworm</name>
    <dbReference type="NCBI Taxonomy" id="6339"/>
    <lineage>
        <taxon>Eukaryota</taxon>
        <taxon>Metazoa</taxon>
        <taxon>Ecdysozoa</taxon>
        <taxon>Nematoda</taxon>
        <taxon>Chromadorea</taxon>
        <taxon>Rhabditida</taxon>
        <taxon>Rhabditina</taxon>
        <taxon>Rhabditomorpha</taxon>
        <taxon>Strongyloidea</taxon>
        <taxon>Heligmosomidae</taxon>
        <taxon>Heligmosomoides</taxon>
    </lineage>
</organism>
<reference evidence="3" key="2">
    <citation type="submission" date="2019-09" db="UniProtKB">
        <authorList>
            <consortium name="WormBaseParasite"/>
        </authorList>
    </citation>
    <scope>IDENTIFICATION</scope>
</reference>
<dbReference type="AlphaFoldDB" id="A0A183FEU7"/>
<dbReference type="Proteomes" id="UP000050761">
    <property type="component" value="Unassembled WGS sequence"/>
</dbReference>
<evidence type="ECO:0000313" key="1">
    <source>
        <dbReference type="EMBL" id="VDO62902.1"/>
    </source>
</evidence>
<proteinExistence type="predicted"/>
<protein>
    <submittedName>
        <fullName evidence="1 3">Uncharacterized protein</fullName>
    </submittedName>
</protein>
<sequence>MPSAVSELEVPTAGKSAIGTERLADTCRPRVLGTHDGLDTSYSASEAPYLMRRLPSKALLIRLADCHLLMIVSGLGDCATSVDIPRLWARIARSAAFRNFSHRLHLVPEAQTDLQSPGYLLYGIF</sequence>
<reference evidence="1 2" key="1">
    <citation type="submission" date="2018-11" db="EMBL/GenBank/DDBJ databases">
        <authorList>
            <consortium name="Pathogen Informatics"/>
        </authorList>
    </citation>
    <scope>NUCLEOTIDE SEQUENCE [LARGE SCALE GENOMIC DNA]</scope>
</reference>
<name>A0A183FEU7_HELPZ</name>
<keyword evidence="2" id="KW-1185">Reference proteome</keyword>
<accession>A0A183FEU7</accession>